<proteinExistence type="predicted"/>
<dbReference type="EMBL" id="CP098400">
    <property type="protein sequence ID" value="URW80167.1"/>
    <property type="molecule type" value="Genomic_DNA"/>
</dbReference>
<evidence type="ECO:0000313" key="2">
    <source>
        <dbReference type="EMBL" id="URW80167.1"/>
    </source>
</evidence>
<evidence type="ECO:0000256" key="1">
    <source>
        <dbReference type="ARBA" id="ARBA00022553"/>
    </source>
</evidence>
<reference evidence="2" key="2">
    <citation type="submission" date="2022-06" db="EMBL/GenBank/DDBJ databases">
        <title>Xiashengella guii gen. nov. sp. nov., a bacterium isolated form anaerobic digestion tank.</title>
        <authorList>
            <person name="Huang H."/>
        </authorList>
    </citation>
    <scope>NUCLEOTIDE SEQUENCE</scope>
    <source>
        <strain evidence="2">Ai-910</strain>
    </source>
</reference>
<dbReference type="SUPFAM" id="SSF63829">
    <property type="entry name" value="Calcium-dependent phosphotriesterase"/>
    <property type="match status" value="1"/>
</dbReference>
<dbReference type="Pfam" id="PF07494">
    <property type="entry name" value="Reg_prop"/>
    <property type="match status" value="3"/>
</dbReference>
<dbReference type="AlphaFoldDB" id="A0A9J6ZR96"/>
<protein>
    <submittedName>
        <fullName evidence="2">Uncharacterized protein</fullName>
    </submittedName>
</protein>
<accession>A0A9J6ZR96</accession>
<dbReference type="InterPro" id="IPR011110">
    <property type="entry name" value="Reg_prop"/>
</dbReference>
<dbReference type="GO" id="GO:0000155">
    <property type="term" value="F:phosphorelay sensor kinase activity"/>
    <property type="evidence" value="ECO:0007669"/>
    <property type="project" value="TreeGrafter"/>
</dbReference>
<reference evidence="2" key="1">
    <citation type="submission" date="2022-05" db="EMBL/GenBank/DDBJ databases">
        <authorList>
            <person name="Sun X."/>
        </authorList>
    </citation>
    <scope>NUCLEOTIDE SEQUENCE</scope>
    <source>
        <strain evidence="2">Ai-910</strain>
    </source>
</reference>
<dbReference type="InterPro" id="IPR015943">
    <property type="entry name" value="WD40/YVTN_repeat-like_dom_sf"/>
</dbReference>
<keyword evidence="1" id="KW-0597">Phosphoprotein</keyword>
<name>A0A9J6ZR96_9BACT</name>
<dbReference type="PANTHER" id="PTHR43547:SF2">
    <property type="entry name" value="HYBRID SIGNAL TRANSDUCTION HISTIDINE KINASE C"/>
    <property type="match status" value="1"/>
</dbReference>
<keyword evidence="3" id="KW-1185">Reference proteome</keyword>
<dbReference type="KEGG" id="alkq:M9189_02170"/>
<dbReference type="Gene3D" id="2.130.10.10">
    <property type="entry name" value="YVTN repeat-like/Quinoprotein amine dehydrogenase"/>
    <property type="match status" value="2"/>
</dbReference>
<gene>
    <name evidence="2" type="ORF">M9189_02170</name>
</gene>
<dbReference type="Proteomes" id="UP001056426">
    <property type="component" value="Chromosome"/>
</dbReference>
<dbReference type="PANTHER" id="PTHR43547">
    <property type="entry name" value="TWO-COMPONENT HISTIDINE KINASE"/>
    <property type="match status" value="1"/>
</dbReference>
<organism evidence="2 3">
    <name type="scientific">Xiashengella succiniciproducens</name>
    <dbReference type="NCBI Taxonomy" id="2949635"/>
    <lineage>
        <taxon>Bacteria</taxon>
        <taxon>Pseudomonadati</taxon>
        <taxon>Bacteroidota</taxon>
        <taxon>Bacteroidia</taxon>
        <taxon>Marinilabiliales</taxon>
        <taxon>Marinilabiliaceae</taxon>
        <taxon>Xiashengella</taxon>
    </lineage>
</organism>
<evidence type="ECO:0000313" key="3">
    <source>
        <dbReference type="Proteomes" id="UP001056426"/>
    </source>
</evidence>
<dbReference type="RefSeq" id="WP_250724290.1">
    <property type="nucleotide sequence ID" value="NZ_CP098400.1"/>
</dbReference>
<sequence length="408" mass="45531">MAGRRLRLIYDDTLGILAFDNTGRIFSYSAEHDEFWIGTFNEGLWIWDLHKTALYPIKGQDANFSNPIRAICRYDNETFLLGVDGGGVYSIGKDSKEARLLMSTDDSTDIYLRGNGIYALKTDVQGNIWIGSYSGGVSVAILPDYQTQILKHEKGNSQSIANNNINAIAENSDGRLWFATDDGISIYNSKQNEWTHRLKGSVVVTFCNGENGSIWAGTYGNGVFLLNADGKEIRHLSQEANILTTNYVFSITRDKDGDIWVGGHNGPLVLVDKNGRRKKTYDIKWVHSIETLANGTVSVATVNGFYIIDKVNDTLKNYASFTEFYHKNASAYIVSMLFNDDGTVWLGTEGGGLNLTNINLNKVLAEELIDFQSYCDKKQVQLKLELPAEDIFIRADKHIAGQSDIQRL</sequence>